<sequence>MKKHFYQKCIASALALIMFFGLFAGVDQAKAEAEINVNADGAIIVDGETGKILYEKNGESSLGVASMTKMMTEYLLLDAVKQGKVKWDQDYPVSELVYKISQPRDLSNVPLRQDGTYKVRELYEAMAIYSANGATIALAEVIAGSETKFVKLMNEKAKKLGLKNSKFVNSTGLNNKDYHGQHPEGTGADEENVMSPRDVATLAFHLINDYPDVLKTASTPRKTFRDGTPDKINMINWNWMLPELDYGYKGMDGLKTGTTDFAGYCFTGTAARDGKRFITVVQNAKDTSGKNDGYRARFGETKKMLDYAFTNFSKEELVPKHYQVKGHTTIPVIKGKEDQVKIYTKSAIDMVIQNGDKKNYQTELVLDKKKINKDGELTAPIKKGEKVGYLTVSPKNGEKVSFLTEEGQKKAQVDVIAAQDVEKANWFVLMMRGIGNFFGDVWDGISSTVKGWFK</sequence>
<keyword evidence="20" id="KW-1185">Reference proteome</keyword>
<feature type="active site" evidence="13">
    <location>
        <position position="130"/>
    </location>
</feature>
<dbReference type="GO" id="GO:0071555">
    <property type="term" value="P:cell wall organization"/>
    <property type="evidence" value="ECO:0007669"/>
    <property type="project" value="UniProtKB-KW"/>
</dbReference>
<dbReference type="InterPro" id="IPR012907">
    <property type="entry name" value="Peptidase_S11_C"/>
</dbReference>
<keyword evidence="5 19" id="KW-0121">Carboxypeptidase</keyword>
<feature type="active site" description="Acyl-ester intermediate" evidence="13">
    <location>
        <position position="66"/>
    </location>
</feature>
<dbReference type="GO" id="GO:0006508">
    <property type="term" value="P:proteolysis"/>
    <property type="evidence" value="ECO:0007669"/>
    <property type="project" value="UniProtKB-KW"/>
</dbReference>
<comment type="catalytic activity">
    <reaction evidence="12">
        <text>Preferential cleavage: (Ac)2-L-Lys-D-Ala-|-D-Ala. Also transpeptidation of peptidyl-alanyl moieties that are N-acyl substituents of D-alanine.</text>
        <dbReference type="EC" id="3.4.16.4"/>
    </reaction>
</comment>
<dbReference type="SUPFAM" id="SSF69189">
    <property type="entry name" value="Penicillin-binding protein associated domain"/>
    <property type="match status" value="1"/>
</dbReference>
<feature type="chain" id="PRO_5044492435" description="serine-type D-Ala-D-Ala carboxypeptidase" evidence="17">
    <location>
        <begin position="25"/>
        <end position="454"/>
    </location>
</feature>
<keyword evidence="9" id="KW-0133">Cell shape</keyword>
<dbReference type="Pfam" id="PF07943">
    <property type="entry name" value="PBP5_C"/>
    <property type="match status" value="1"/>
</dbReference>
<evidence type="ECO:0000256" key="6">
    <source>
        <dbReference type="ARBA" id="ARBA00022670"/>
    </source>
</evidence>
<dbReference type="PANTHER" id="PTHR21581:SF11">
    <property type="entry name" value="D-ALANYL-D-ALANINE CARBOXYPEPTIDASE DACA"/>
    <property type="match status" value="1"/>
</dbReference>
<dbReference type="Proteomes" id="UP000018877">
    <property type="component" value="Unassembled WGS sequence"/>
</dbReference>
<keyword evidence="8" id="KW-0378">Hydrolase</keyword>
<dbReference type="InterPro" id="IPR037167">
    <property type="entry name" value="Peptidase_S11_C_sf"/>
</dbReference>
<evidence type="ECO:0000256" key="10">
    <source>
        <dbReference type="ARBA" id="ARBA00022984"/>
    </source>
</evidence>
<keyword evidence="11" id="KW-0961">Cell wall biogenesis/degradation</keyword>
<dbReference type="Gene3D" id="2.60.410.10">
    <property type="entry name" value="D-Ala-D-Ala carboxypeptidase, C-terminal domain"/>
    <property type="match status" value="1"/>
</dbReference>
<evidence type="ECO:0000256" key="9">
    <source>
        <dbReference type="ARBA" id="ARBA00022960"/>
    </source>
</evidence>
<comment type="caution">
    <text evidence="19">The sequence shown here is derived from an EMBL/GenBank/DDBJ whole genome shotgun (WGS) entry which is preliminary data.</text>
</comment>
<proteinExistence type="inferred from homology"/>
<dbReference type="GO" id="GO:0009002">
    <property type="term" value="F:serine-type D-Ala-D-Ala carboxypeptidase activity"/>
    <property type="evidence" value="ECO:0007669"/>
    <property type="project" value="UniProtKB-EC"/>
</dbReference>
<evidence type="ECO:0000256" key="11">
    <source>
        <dbReference type="ARBA" id="ARBA00023316"/>
    </source>
</evidence>
<dbReference type="SMART" id="SM00936">
    <property type="entry name" value="PBP5_C"/>
    <property type="match status" value="1"/>
</dbReference>
<dbReference type="GO" id="GO:0009252">
    <property type="term" value="P:peptidoglycan biosynthetic process"/>
    <property type="evidence" value="ECO:0007669"/>
    <property type="project" value="UniProtKB-KW"/>
</dbReference>
<feature type="region of interest" description="Disordered" evidence="16">
    <location>
        <begin position="173"/>
        <end position="192"/>
    </location>
</feature>
<evidence type="ECO:0000256" key="15">
    <source>
        <dbReference type="RuleBase" id="RU004016"/>
    </source>
</evidence>
<comment type="similarity">
    <text evidence="3 15">Belongs to the peptidase S11 family.</text>
</comment>
<dbReference type="EC" id="3.4.16.4" evidence="4"/>
<feature type="domain" description="Peptidase S11 D-Ala-D-Ala carboxypeptidase A C-terminal" evidence="18">
    <location>
        <begin position="312"/>
        <end position="423"/>
    </location>
</feature>
<evidence type="ECO:0000313" key="19">
    <source>
        <dbReference type="EMBL" id="ETI70000.1"/>
    </source>
</evidence>
<feature type="signal peptide" evidence="17">
    <location>
        <begin position="1"/>
        <end position="24"/>
    </location>
</feature>
<dbReference type="SUPFAM" id="SSF56601">
    <property type="entry name" value="beta-lactamase/transpeptidase-like"/>
    <property type="match status" value="1"/>
</dbReference>
<evidence type="ECO:0000256" key="2">
    <source>
        <dbReference type="ARBA" id="ARBA00004752"/>
    </source>
</evidence>
<feature type="active site" description="Proton acceptor" evidence="13">
    <location>
        <position position="69"/>
    </location>
</feature>
<reference evidence="19 20" key="1">
    <citation type="journal article" date="2014" name="Environ. Microbiol.">
        <title>The nitrate-ammonifying and nosZ-carrying bacterium Bacillus vireti is a potent source and sink for nitric and nitrous oxide under high nitrate conditions.</title>
        <authorList>
            <person name="Mania D."/>
            <person name="Heylen K."/>
            <person name="van Spanning R.J."/>
            <person name="Frostegard A."/>
        </authorList>
    </citation>
    <scope>NUCLEOTIDE SEQUENCE [LARGE SCALE GENOMIC DNA]</scope>
    <source>
        <strain evidence="19 20">LMG 21834</strain>
    </source>
</reference>
<feature type="binding site" evidence="14">
    <location>
        <position position="255"/>
    </location>
    <ligand>
        <name>substrate</name>
    </ligand>
</feature>
<keyword evidence="6" id="KW-0645">Protease</keyword>
<evidence type="ECO:0000256" key="17">
    <source>
        <dbReference type="SAM" id="SignalP"/>
    </source>
</evidence>
<evidence type="ECO:0000256" key="5">
    <source>
        <dbReference type="ARBA" id="ARBA00022645"/>
    </source>
</evidence>
<evidence type="ECO:0000256" key="16">
    <source>
        <dbReference type="SAM" id="MobiDB-lite"/>
    </source>
</evidence>
<comment type="function">
    <text evidence="1">Removes C-terminal D-alanyl residues from sugar-peptide cell wall precursors.</text>
</comment>
<name>A0AB94ISB5_9BACI</name>
<dbReference type="AlphaFoldDB" id="A0AB94ISB5"/>
<comment type="pathway">
    <text evidence="2">Cell wall biogenesis; peptidoglycan biosynthesis.</text>
</comment>
<dbReference type="Pfam" id="PF00768">
    <property type="entry name" value="Peptidase_S11"/>
    <property type="match status" value="1"/>
</dbReference>
<dbReference type="PANTHER" id="PTHR21581">
    <property type="entry name" value="D-ALANYL-D-ALANINE CARBOXYPEPTIDASE"/>
    <property type="match status" value="1"/>
</dbReference>
<evidence type="ECO:0000313" key="20">
    <source>
        <dbReference type="Proteomes" id="UP000018877"/>
    </source>
</evidence>
<dbReference type="InterPro" id="IPR015956">
    <property type="entry name" value="Peniciliin-bd_prot_C_sf"/>
</dbReference>
<evidence type="ECO:0000256" key="14">
    <source>
        <dbReference type="PIRSR" id="PIRSR618044-2"/>
    </source>
</evidence>
<dbReference type="InterPro" id="IPR001967">
    <property type="entry name" value="Peptidase_S11_N"/>
</dbReference>
<dbReference type="InterPro" id="IPR012338">
    <property type="entry name" value="Beta-lactam/transpept-like"/>
</dbReference>
<gene>
    <name evidence="19" type="ORF">BAVI_04614</name>
</gene>
<evidence type="ECO:0000256" key="1">
    <source>
        <dbReference type="ARBA" id="ARBA00003217"/>
    </source>
</evidence>
<evidence type="ECO:0000256" key="12">
    <source>
        <dbReference type="ARBA" id="ARBA00034000"/>
    </source>
</evidence>
<keyword evidence="10" id="KW-0573">Peptidoglycan synthesis</keyword>
<dbReference type="EMBL" id="ALAN01000032">
    <property type="protein sequence ID" value="ETI70000.1"/>
    <property type="molecule type" value="Genomic_DNA"/>
</dbReference>
<dbReference type="InterPro" id="IPR018044">
    <property type="entry name" value="Peptidase_S11"/>
</dbReference>
<evidence type="ECO:0000256" key="3">
    <source>
        <dbReference type="ARBA" id="ARBA00007164"/>
    </source>
</evidence>
<protein>
    <recommendedName>
        <fullName evidence="4">serine-type D-Ala-D-Ala carboxypeptidase</fullName>
        <ecNumber evidence="4">3.4.16.4</ecNumber>
    </recommendedName>
</protein>
<evidence type="ECO:0000256" key="13">
    <source>
        <dbReference type="PIRSR" id="PIRSR618044-1"/>
    </source>
</evidence>
<accession>A0AB94ISB5</accession>
<keyword evidence="7 17" id="KW-0732">Signal</keyword>
<dbReference type="PRINTS" id="PR00725">
    <property type="entry name" value="DADACBPTASE1"/>
</dbReference>
<organism evidence="19 20">
    <name type="scientific">Neobacillus vireti LMG 21834</name>
    <dbReference type="NCBI Taxonomy" id="1131730"/>
    <lineage>
        <taxon>Bacteria</taxon>
        <taxon>Bacillati</taxon>
        <taxon>Bacillota</taxon>
        <taxon>Bacilli</taxon>
        <taxon>Bacillales</taxon>
        <taxon>Bacillaceae</taxon>
        <taxon>Neobacillus</taxon>
    </lineage>
</organism>
<evidence type="ECO:0000256" key="4">
    <source>
        <dbReference type="ARBA" id="ARBA00012448"/>
    </source>
</evidence>
<evidence type="ECO:0000256" key="8">
    <source>
        <dbReference type="ARBA" id="ARBA00022801"/>
    </source>
</evidence>
<dbReference type="GO" id="GO:0008360">
    <property type="term" value="P:regulation of cell shape"/>
    <property type="evidence" value="ECO:0007669"/>
    <property type="project" value="UniProtKB-KW"/>
</dbReference>
<evidence type="ECO:0000259" key="18">
    <source>
        <dbReference type="SMART" id="SM00936"/>
    </source>
</evidence>
<dbReference type="Gene3D" id="3.40.710.10">
    <property type="entry name" value="DD-peptidase/beta-lactamase superfamily"/>
    <property type="match status" value="1"/>
</dbReference>
<evidence type="ECO:0000256" key="7">
    <source>
        <dbReference type="ARBA" id="ARBA00022729"/>
    </source>
</evidence>